<feature type="compositionally biased region" description="Basic and acidic residues" evidence="2">
    <location>
        <begin position="166"/>
        <end position="182"/>
    </location>
</feature>
<keyword evidence="1" id="KW-0175">Coiled coil</keyword>
<feature type="compositionally biased region" description="Low complexity" evidence="2">
    <location>
        <begin position="43"/>
        <end position="57"/>
    </location>
</feature>
<evidence type="ECO:0000256" key="2">
    <source>
        <dbReference type="SAM" id="MobiDB-lite"/>
    </source>
</evidence>
<feature type="coiled-coil region" evidence="1">
    <location>
        <begin position="331"/>
        <end position="499"/>
    </location>
</feature>
<accession>K0T2B3</accession>
<feature type="compositionally biased region" description="Basic residues" evidence="2">
    <location>
        <begin position="90"/>
        <end position="99"/>
    </location>
</feature>
<evidence type="ECO:0000256" key="1">
    <source>
        <dbReference type="SAM" id="Coils"/>
    </source>
</evidence>
<dbReference type="AlphaFoldDB" id="K0T2B3"/>
<evidence type="ECO:0000313" key="4">
    <source>
        <dbReference type="Proteomes" id="UP000266841"/>
    </source>
</evidence>
<gene>
    <name evidence="3" type="ORF">THAOC_07288</name>
</gene>
<keyword evidence="4" id="KW-1185">Reference proteome</keyword>
<feature type="coiled-coil region" evidence="1">
    <location>
        <begin position="212"/>
        <end position="278"/>
    </location>
</feature>
<evidence type="ECO:0000313" key="3">
    <source>
        <dbReference type="EMBL" id="EJK71294.1"/>
    </source>
</evidence>
<proteinExistence type="predicted"/>
<dbReference type="Proteomes" id="UP000266841">
    <property type="component" value="Unassembled WGS sequence"/>
</dbReference>
<sequence length="604" mass="68184">MGNAPTKEGDRLSNASDDEVMAKRREGGGGDGGRGAAPHLGISSSSQQASNNPAVAGRVRKRRRGVPTSRNAARLEFASSSDDESSYGRRSSKRAKPTTRRVDNDSANRRKKPLPIPAGGKVVIDVEQNRQIPKCAGRDCDFVDSRKPAAKEDPSELILPQAVDSSSEKLRCTQEDRLRSEGESNVTSTVEESKLRADQLASRPEETVTPQIEKLKMRVEELTKENAQCRETNRELECSQLDAKARADEDSQRAKKKIDELEGQIASQKKEHEACESARDALRSSVDSLAQTNGDQAGKIKALEQQLVGQENAYRERLTAQEKSNVNLERSKSLQQNNVQLTSSVKQLKDQLVESQRQHDAERTSTKVELAKIRQDHAKELSAERSQCQHQKDEIDRLKQSLVKESSVGEKYAMLQLENSKLKDQLSSHQQQKQAIASSHSDQIAKLQAELQRERSAQSSYAELKRRSAKLEDDNERLMEELQQKEDENECRAKEYRDREKEYRNRENVLKASVGVLEAEKNGMAVRLEAERSKASRHAEEASGLRDQLRRAEEERDAAERARAREVDSLKQEYVQRIAEIKSANLKEKEALRDEIRRLEDLFR</sequence>
<protein>
    <submittedName>
        <fullName evidence="3">Uncharacterized protein</fullName>
    </submittedName>
</protein>
<feature type="region of interest" description="Disordered" evidence="2">
    <location>
        <begin position="1"/>
        <end position="122"/>
    </location>
</feature>
<organism evidence="3 4">
    <name type="scientific">Thalassiosira oceanica</name>
    <name type="common">Marine diatom</name>
    <dbReference type="NCBI Taxonomy" id="159749"/>
    <lineage>
        <taxon>Eukaryota</taxon>
        <taxon>Sar</taxon>
        <taxon>Stramenopiles</taxon>
        <taxon>Ochrophyta</taxon>
        <taxon>Bacillariophyta</taxon>
        <taxon>Coscinodiscophyceae</taxon>
        <taxon>Thalassiosirophycidae</taxon>
        <taxon>Thalassiosirales</taxon>
        <taxon>Thalassiosiraceae</taxon>
        <taxon>Thalassiosira</taxon>
    </lineage>
</organism>
<comment type="caution">
    <text evidence="3">The sequence shown here is derived from an EMBL/GenBank/DDBJ whole genome shotgun (WGS) entry which is preliminary data.</text>
</comment>
<feature type="region of interest" description="Disordered" evidence="2">
    <location>
        <begin position="531"/>
        <end position="566"/>
    </location>
</feature>
<dbReference type="OMA" id="CIRTMDG"/>
<name>K0T2B3_THAOC</name>
<reference evidence="3 4" key="1">
    <citation type="journal article" date="2012" name="Genome Biol.">
        <title>Genome and low-iron response of an oceanic diatom adapted to chronic iron limitation.</title>
        <authorList>
            <person name="Lommer M."/>
            <person name="Specht M."/>
            <person name="Roy A.S."/>
            <person name="Kraemer L."/>
            <person name="Andreson R."/>
            <person name="Gutowska M.A."/>
            <person name="Wolf J."/>
            <person name="Bergner S.V."/>
            <person name="Schilhabel M.B."/>
            <person name="Klostermeier U.C."/>
            <person name="Beiko R.G."/>
            <person name="Rosenstiel P."/>
            <person name="Hippler M."/>
            <person name="Laroche J."/>
        </authorList>
    </citation>
    <scope>NUCLEOTIDE SEQUENCE [LARGE SCALE GENOMIC DNA]</scope>
    <source>
        <strain evidence="3 4">CCMP1005</strain>
    </source>
</reference>
<dbReference type="EMBL" id="AGNL01007423">
    <property type="protein sequence ID" value="EJK71294.1"/>
    <property type="molecule type" value="Genomic_DNA"/>
</dbReference>
<feature type="region of interest" description="Disordered" evidence="2">
    <location>
        <begin position="146"/>
        <end position="208"/>
    </location>
</feature>